<reference evidence="2" key="1">
    <citation type="submission" date="2013-11" db="EMBL/GenBank/DDBJ databases">
        <title>Microbial diversity, functional groups and degradation webs in Northern and Southern Mediterranean and Red Sea marine crude oil polluted sites.</title>
        <authorList>
            <person name="Daffonchio D."/>
            <person name="Mapelli F."/>
            <person name="Ferrer M."/>
            <person name="Richter M."/>
            <person name="Cherif A."/>
            <person name="Malkawi H.I."/>
            <person name="Yakimov M.M."/>
            <person name="Abdel-Fattah Y.R."/>
            <person name="Blaghen M."/>
            <person name="Golyshin P.N."/>
            <person name="Kalogerakis N."/>
            <person name="Boon N."/>
            <person name="Magagnini M."/>
            <person name="Fava F."/>
        </authorList>
    </citation>
    <scope>NUCLEOTIDE SEQUENCE</scope>
</reference>
<protein>
    <submittedName>
        <fullName evidence="2">Uncharacterized protein</fullName>
    </submittedName>
</protein>
<name>A0A1B6NW00_9ZZZZ</name>
<evidence type="ECO:0000313" key="1">
    <source>
        <dbReference type="EMBL" id="KTF07126.1"/>
    </source>
</evidence>
<dbReference type="AlphaFoldDB" id="A0A1B6NW00"/>
<sequence length="47" mass="5366">MCSLFIVNINKSTSGNLNRCQCETYSKRRLDDLDKTELIGLEVFTPV</sequence>
<dbReference type="EMBL" id="AYSL01000724">
    <property type="protein sequence ID" value="KTF07152.1"/>
    <property type="molecule type" value="Genomic_DNA"/>
</dbReference>
<dbReference type="EMBL" id="AYSL01000736">
    <property type="protein sequence ID" value="KTF07126.1"/>
    <property type="molecule type" value="Genomic_DNA"/>
</dbReference>
<comment type="caution">
    <text evidence="2">The sequence shown here is derived from an EMBL/GenBank/DDBJ whole genome shotgun (WGS) entry which is preliminary data.</text>
</comment>
<organism evidence="2">
    <name type="scientific">marine sediment metagenome</name>
    <dbReference type="NCBI Taxonomy" id="412755"/>
    <lineage>
        <taxon>unclassified sequences</taxon>
        <taxon>metagenomes</taxon>
        <taxon>ecological metagenomes</taxon>
    </lineage>
</organism>
<accession>A0A1B6NW00</accession>
<proteinExistence type="predicted"/>
<gene>
    <name evidence="2" type="ORF">MGSAQ_001352</name>
    <name evidence="1" type="ORF">MGSAQ_001378</name>
</gene>
<evidence type="ECO:0000313" key="2">
    <source>
        <dbReference type="EMBL" id="KTF07152.1"/>
    </source>
</evidence>